<name>A0A3B0T032_9ZZZZ</name>
<sequence>MNLKSAPNTVMEILNLKNKEVFCFEIVSGNMSFIVSQERNKIGYSATFEN</sequence>
<organism evidence="1">
    <name type="scientific">hydrothermal vent metagenome</name>
    <dbReference type="NCBI Taxonomy" id="652676"/>
    <lineage>
        <taxon>unclassified sequences</taxon>
        <taxon>metagenomes</taxon>
        <taxon>ecological metagenomes</taxon>
    </lineage>
</organism>
<dbReference type="AlphaFoldDB" id="A0A3B0T032"/>
<protein>
    <submittedName>
        <fullName evidence="1">Uncharacterized protein</fullName>
    </submittedName>
</protein>
<gene>
    <name evidence="1" type="ORF">MNBD_BACTEROID03-1128</name>
</gene>
<accession>A0A3B0T032</accession>
<proteinExistence type="predicted"/>
<evidence type="ECO:0000313" key="1">
    <source>
        <dbReference type="EMBL" id="VAW12101.1"/>
    </source>
</evidence>
<dbReference type="EMBL" id="UOEL01000081">
    <property type="protein sequence ID" value="VAW12101.1"/>
    <property type="molecule type" value="Genomic_DNA"/>
</dbReference>
<reference evidence="1" key="1">
    <citation type="submission" date="2018-06" db="EMBL/GenBank/DDBJ databases">
        <authorList>
            <person name="Zhirakovskaya E."/>
        </authorList>
    </citation>
    <scope>NUCLEOTIDE SEQUENCE</scope>
</reference>